<name>A0A478ED38_TALPI</name>
<dbReference type="GO" id="GO:0005737">
    <property type="term" value="C:cytoplasm"/>
    <property type="evidence" value="ECO:0007669"/>
    <property type="project" value="TreeGrafter"/>
</dbReference>
<dbReference type="EMBL" id="DF933840">
    <property type="protein sequence ID" value="GAM42505.1"/>
    <property type="molecule type" value="Genomic_DNA"/>
</dbReference>
<evidence type="ECO:0000313" key="4">
    <source>
        <dbReference type="Proteomes" id="UP000053095"/>
    </source>
</evidence>
<dbReference type="InterPro" id="IPR035899">
    <property type="entry name" value="DBL_dom_sf"/>
</dbReference>
<evidence type="ECO:0000259" key="2">
    <source>
        <dbReference type="PROSITE" id="PS50010"/>
    </source>
</evidence>
<gene>
    <name evidence="3" type="ORF">TCE0_044f16544</name>
</gene>
<feature type="region of interest" description="Disordered" evidence="1">
    <location>
        <begin position="1"/>
        <end position="53"/>
    </location>
</feature>
<dbReference type="InterPro" id="IPR001849">
    <property type="entry name" value="PH_domain"/>
</dbReference>
<sequence>MSECTEDPPAITDGEEEEEAFEDFDRDAEPEPCEILHSPPSGYPPLTPSLESSATYPWSKWVDSLRLKKRVYKPGTYVDGWFDGPSVDRDDIASTLGNKRPWDQVSGGTASILGTMKTASLSVPPSSAPRSRTNTITSNSMAVSRQSMESTRSSIYDAMTQASKVMAIRRRHVLREIYSSEEYYVDGLQTVVQILSTYLTMRPAILRDLQRLYDMHDTFKKQLESVSPQSVELWIDGMPLRKSTILQKFQNQSLLTRRRVNSQIGKEGADPSEALLVAKEIDKLTAKFHLYEAFIRSYDVLSEDLTLLRQSHPADGFWTEGIEALQKSVHSTQKKKENHKKAMTLDDLIAKPVQRVCKYQLLLTELLRTIPETAYPLTYSEIKKVLDKNAQAVDRINTVVGDPNLRIRIKKTISLHERLDYGDQTVLENVYQELGPLILCGVLHVAYQSPNGITGQYLACILFPGYMVLAKPGSDSRRLALIASIYLSDMTVDSSMNGQGLACLDTPFTWKVIFLYNQKHYELIFSASSSAEERGWKTEILKASVMPPNEVPNISLEPRRFSCVCISLQPLEDDGRSLFLKRRGSLRISSPRPPRHQQNQVTIKKTHNPIYDTEVRLLQETEPIRSRSLAKETACIPTVLMPARSHRVKLERNISGIYSQELLPYPGMTLGRGDYMSQTMVGKTVMRGLSIRGVFQSRRSASLSKATSISLNDSLEQDEDEEGGGPGLEKSGATRDPCETLCRLKDVMEDEKLMVTKAAFGSNRQKKTRPTSDNVIDRSNVAKTKTKSRVRWKRWLPPAIVGYLDTTREVA</sequence>
<feature type="compositionally biased region" description="Acidic residues" evidence="1">
    <location>
        <begin position="13"/>
        <end position="32"/>
    </location>
</feature>
<dbReference type="Gene3D" id="2.30.29.30">
    <property type="entry name" value="Pleckstrin-homology domain (PH domain)/Phosphotyrosine-binding domain (PTB)"/>
    <property type="match status" value="1"/>
</dbReference>
<accession>A0A478ED38</accession>
<dbReference type="Gene3D" id="1.20.900.10">
    <property type="entry name" value="Dbl homology (DH) domain"/>
    <property type="match status" value="1"/>
</dbReference>
<feature type="domain" description="DH" evidence="2">
    <location>
        <begin position="169"/>
        <end position="399"/>
    </location>
</feature>
<dbReference type="PROSITE" id="PS50010">
    <property type="entry name" value="DH_2"/>
    <property type="match status" value="1"/>
</dbReference>
<dbReference type="GO" id="GO:0005085">
    <property type="term" value="F:guanyl-nucleotide exchange factor activity"/>
    <property type="evidence" value="ECO:0007669"/>
    <property type="project" value="InterPro"/>
</dbReference>
<dbReference type="PANTHER" id="PTHR12673">
    <property type="entry name" value="FACIOGENITAL DYSPLASIA PROTEIN"/>
    <property type="match status" value="1"/>
</dbReference>
<dbReference type="InterPro" id="IPR051092">
    <property type="entry name" value="FYVE_RhoGEF_PH"/>
</dbReference>
<evidence type="ECO:0000256" key="1">
    <source>
        <dbReference type="SAM" id="MobiDB-lite"/>
    </source>
</evidence>
<dbReference type="AlphaFoldDB" id="A0A478ED38"/>
<dbReference type="SUPFAM" id="SSF48065">
    <property type="entry name" value="DBL homology domain (DH-domain)"/>
    <property type="match status" value="1"/>
</dbReference>
<dbReference type="InterPro" id="IPR000219">
    <property type="entry name" value="DH_dom"/>
</dbReference>
<feature type="region of interest" description="Disordered" evidence="1">
    <location>
        <begin position="706"/>
        <end position="735"/>
    </location>
</feature>
<dbReference type="SUPFAM" id="SSF50729">
    <property type="entry name" value="PH domain-like"/>
    <property type="match status" value="1"/>
</dbReference>
<dbReference type="Proteomes" id="UP000053095">
    <property type="component" value="Unassembled WGS sequence"/>
</dbReference>
<proteinExistence type="predicted"/>
<dbReference type="PANTHER" id="PTHR12673:SF159">
    <property type="entry name" value="LD03170P"/>
    <property type="match status" value="1"/>
</dbReference>
<organism evidence="3 4">
    <name type="scientific">Talaromyces pinophilus</name>
    <name type="common">Penicillium pinophilum</name>
    <dbReference type="NCBI Taxonomy" id="128442"/>
    <lineage>
        <taxon>Eukaryota</taxon>
        <taxon>Fungi</taxon>
        <taxon>Dikarya</taxon>
        <taxon>Ascomycota</taxon>
        <taxon>Pezizomycotina</taxon>
        <taxon>Eurotiomycetes</taxon>
        <taxon>Eurotiomycetidae</taxon>
        <taxon>Eurotiales</taxon>
        <taxon>Trichocomaceae</taxon>
        <taxon>Talaromyces</taxon>
        <taxon>Talaromyces sect. Talaromyces</taxon>
    </lineage>
</organism>
<dbReference type="SMART" id="SM00325">
    <property type="entry name" value="RhoGEF"/>
    <property type="match status" value="1"/>
</dbReference>
<evidence type="ECO:0000313" key="3">
    <source>
        <dbReference type="EMBL" id="GAM42505.1"/>
    </source>
</evidence>
<protein>
    <submittedName>
        <fullName evidence="3">Rho guanyl nucleotide exchange factor</fullName>
    </submittedName>
</protein>
<keyword evidence="4" id="KW-1185">Reference proteome</keyword>
<dbReference type="Pfam" id="PF00621">
    <property type="entry name" value="RhoGEF"/>
    <property type="match status" value="1"/>
</dbReference>
<dbReference type="InterPro" id="IPR011993">
    <property type="entry name" value="PH-like_dom_sf"/>
</dbReference>
<reference evidence="4" key="1">
    <citation type="journal article" date="2015" name="Genome Announc.">
        <title>Draft genome sequence of Talaromyces cellulolyticus strain Y-94, a source of lignocellulosic biomass-degrading enzymes.</title>
        <authorList>
            <person name="Fujii T."/>
            <person name="Koike H."/>
            <person name="Sawayama S."/>
            <person name="Yano S."/>
            <person name="Inoue H."/>
        </authorList>
    </citation>
    <scope>NUCLEOTIDE SEQUENCE [LARGE SCALE GENOMIC DNA]</scope>
    <source>
        <strain evidence="4">Y-94</strain>
    </source>
</reference>
<dbReference type="SMART" id="SM00233">
    <property type="entry name" value="PH"/>
    <property type="match status" value="1"/>
</dbReference>